<evidence type="ECO:0000313" key="3">
    <source>
        <dbReference type="Proteomes" id="UP000299102"/>
    </source>
</evidence>
<dbReference type="EMBL" id="BGZK01000236">
    <property type="protein sequence ID" value="GBP30709.1"/>
    <property type="molecule type" value="Genomic_DNA"/>
</dbReference>
<feature type="compositionally biased region" description="Basic and acidic residues" evidence="1">
    <location>
        <begin position="28"/>
        <end position="44"/>
    </location>
</feature>
<sequence>MKKGTVPDHRQQADSAGWNGKRSFRGSDTQHRELSSRSVQERTHNKIKQNADCYRIPNISHAIAEVKAGVKVNPARTIRRFLACASWTSEKNTVCARHSLFCRISRQPSAHSRRHTSRGWAGNQPDKLGFNVLSPVTLTRFPDNN</sequence>
<reference evidence="2 3" key="1">
    <citation type="journal article" date="2019" name="Commun. Biol.">
        <title>The bagworm genome reveals a unique fibroin gene that provides high tensile strength.</title>
        <authorList>
            <person name="Kono N."/>
            <person name="Nakamura H."/>
            <person name="Ohtoshi R."/>
            <person name="Tomita M."/>
            <person name="Numata K."/>
            <person name="Arakawa K."/>
        </authorList>
    </citation>
    <scope>NUCLEOTIDE SEQUENCE [LARGE SCALE GENOMIC DNA]</scope>
</reference>
<name>A0A4C1UWR2_EUMVA</name>
<feature type="region of interest" description="Disordered" evidence="1">
    <location>
        <begin position="1"/>
        <end position="46"/>
    </location>
</feature>
<protein>
    <submittedName>
        <fullName evidence="2">Uncharacterized protein</fullName>
    </submittedName>
</protein>
<evidence type="ECO:0000313" key="2">
    <source>
        <dbReference type="EMBL" id="GBP30709.1"/>
    </source>
</evidence>
<dbReference type="AlphaFoldDB" id="A0A4C1UWR2"/>
<feature type="compositionally biased region" description="Basic and acidic residues" evidence="1">
    <location>
        <begin position="1"/>
        <end position="12"/>
    </location>
</feature>
<accession>A0A4C1UWR2</accession>
<organism evidence="2 3">
    <name type="scientific">Eumeta variegata</name>
    <name type="common">Bagworm moth</name>
    <name type="synonym">Eumeta japonica</name>
    <dbReference type="NCBI Taxonomy" id="151549"/>
    <lineage>
        <taxon>Eukaryota</taxon>
        <taxon>Metazoa</taxon>
        <taxon>Ecdysozoa</taxon>
        <taxon>Arthropoda</taxon>
        <taxon>Hexapoda</taxon>
        <taxon>Insecta</taxon>
        <taxon>Pterygota</taxon>
        <taxon>Neoptera</taxon>
        <taxon>Endopterygota</taxon>
        <taxon>Lepidoptera</taxon>
        <taxon>Glossata</taxon>
        <taxon>Ditrysia</taxon>
        <taxon>Tineoidea</taxon>
        <taxon>Psychidae</taxon>
        <taxon>Oiketicinae</taxon>
        <taxon>Eumeta</taxon>
    </lineage>
</organism>
<evidence type="ECO:0000256" key="1">
    <source>
        <dbReference type="SAM" id="MobiDB-lite"/>
    </source>
</evidence>
<proteinExistence type="predicted"/>
<comment type="caution">
    <text evidence="2">The sequence shown here is derived from an EMBL/GenBank/DDBJ whole genome shotgun (WGS) entry which is preliminary data.</text>
</comment>
<keyword evidence="3" id="KW-1185">Reference proteome</keyword>
<gene>
    <name evidence="2" type="ORF">EVAR_75933_1</name>
</gene>
<dbReference type="Proteomes" id="UP000299102">
    <property type="component" value="Unassembled WGS sequence"/>
</dbReference>